<keyword evidence="2" id="KW-0456">Lyase</keyword>
<dbReference type="PANTHER" id="PTHR12697:SF5">
    <property type="entry name" value="DEOXYHYPUSINE HYDROXYLASE"/>
    <property type="match status" value="1"/>
</dbReference>
<keyword evidence="3" id="KW-1185">Reference proteome</keyword>
<reference evidence="2 3" key="1">
    <citation type="submission" date="2011-08" db="EMBL/GenBank/DDBJ databases">
        <title>The complete genome of Methanofollis liminatans DSM 4140.</title>
        <authorList>
            <consortium name="US DOE Joint Genome Institute (JGI-PGF)"/>
            <person name="Lucas S."/>
            <person name="Han J."/>
            <person name="Lapidus A."/>
            <person name="Bruce D."/>
            <person name="Goodwin L."/>
            <person name="Pitluck S."/>
            <person name="Peters L."/>
            <person name="Kyrpides N."/>
            <person name="Mavromatis K."/>
            <person name="Ivanova N."/>
            <person name="Mikhailova N."/>
            <person name="Lu M."/>
            <person name="Detter J.C."/>
            <person name="Tapia R."/>
            <person name="Han C."/>
            <person name="Land M."/>
            <person name="Hauser L."/>
            <person name="Markowitz V."/>
            <person name="Cheng J.-F."/>
            <person name="Hugenholtz P."/>
            <person name="Woyke T."/>
            <person name="Wu D."/>
            <person name="Spring S."/>
            <person name="Schuler E."/>
            <person name="Brambilla E."/>
            <person name="Klenk H.-P."/>
            <person name="Eisen J.A."/>
        </authorList>
    </citation>
    <scope>NUCLEOTIDE SEQUENCE [LARGE SCALE GENOMIC DNA]</scope>
    <source>
        <strain evidence="2 3">DSM 4140</strain>
    </source>
</reference>
<accession>J1L156</accession>
<gene>
    <name evidence="2" type="ORF">Metli_0382</name>
</gene>
<dbReference type="InterPro" id="IPR011989">
    <property type="entry name" value="ARM-like"/>
</dbReference>
<dbReference type="Proteomes" id="UP000005095">
    <property type="component" value="Chromosome"/>
</dbReference>
<evidence type="ECO:0000259" key="1">
    <source>
        <dbReference type="Pfam" id="PF13208"/>
    </source>
</evidence>
<dbReference type="STRING" id="28892.Metli_0382"/>
<dbReference type="InterPro" id="IPR004155">
    <property type="entry name" value="PBS_lyase_HEAT"/>
</dbReference>
<name>J1L156_9EURY</name>
<dbReference type="HOGENOM" id="CLU_309195_0_0_2"/>
<dbReference type="SUPFAM" id="SSF48371">
    <property type="entry name" value="ARM repeat"/>
    <property type="match status" value="1"/>
</dbReference>
<dbReference type="Pfam" id="PF13646">
    <property type="entry name" value="HEAT_2"/>
    <property type="match status" value="2"/>
</dbReference>
<dbReference type="Pfam" id="PF13208">
    <property type="entry name" value="TerB_N"/>
    <property type="match status" value="1"/>
</dbReference>
<dbReference type="GO" id="GO:0016829">
    <property type="term" value="F:lyase activity"/>
    <property type="evidence" value="ECO:0007669"/>
    <property type="project" value="UniProtKB-KW"/>
</dbReference>
<organism evidence="2 3">
    <name type="scientific">Methanofollis liminatans DSM 4140</name>
    <dbReference type="NCBI Taxonomy" id="28892"/>
    <lineage>
        <taxon>Archaea</taxon>
        <taxon>Methanobacteriati</taxon>
        <taxon>Methanobacteriota</taxon>
        <taxon>Stenosarchaea group</taxon>
        <taxon>Methanomicrobia</taxon>
        <taxon>Methanomicrobiales</taxon>
        <taxon>Methanomicrobiaceae</taxon>
        <taxon>Methanofollis</taxon>
    </lineage>
</organism>
<evidence type="ECO:0000313" key="2">
    <source>
        <dbReference type="EMBL" id="EJG06350.1"/>
    </source>
</evidence>
<dbReference type="InterPro" id="IPR016024">
    <property type="entry name" value="ARM-type_fold"/>
</dbReference>
<dbReference type="PANTHER" id="PTHR12697">
    <property type="entry name" value="PBS LYASE HEAT-LIKE PROTEIN"/>
    <property type="match status" value="1"/>
</dbReference>
<evidence type="ECO:0000313" key="3">
    <source>
        <dbReference type="Proteomes" id="UP000005095"/>
    </source>
</evidence>
<protein>
    <submittedName>
        <fullName evidence="2">PBS lyase HEAT domain protein repeat-containing protein</fullName>
    </submittedName>
</protein>
<dbReference type="Gene3D" id="1.25.10.10">
    <property type="entry name" value="Leucine-rich Repeat Variant"/>
    <property type="match status" value="3"/>
</dbReference>
<dbReference type="InterPro" id="IPR025266">
    <property type="entry name" value="TerB_N"/>
</dbReference>
<dbReference type="SMART" id="SM00567">
    <property type="entry name" value="EZ_HEAT"/>
    <property type="match status" value="4"/>
</dbReference>
<sequence length="953" mass="108928">MRLSRGPAKKGEGACDLMVPHPLASLQTFSGAVVSPRFRRFAPRRRFRYGSPRTMPEAPESAHNGNYCPKTLTEESRPDKYENNLLFNVKCGDMNFNKISVDKLLEKLSSNDFNPEEDEIEIADKIAEFNDPRTTSQLIAIIKKKDDFYDALPPARALGKMKNVSIDSIKELLYDTDPKCRACGIFSLSFLQDEEFIPYLFSVLNDPNEHVRQSAISTLAGYGNWIIPLLEEHLRSADPKKRVSIIGIIGRIKDPESAKILLHLFLNDEYSEVSDEALIYFLSSQGQYAYSELLKSIQDLPTSKLAMILRYSGCVTNEWTINFLFDILIQYSEKELQENALNSIGQIGLPAIDVINHHLNSDNDKVKLCAIRALGEIGKSISSFFEFDLDDENLEELDNDDYLEAQKKIRPVIDSLIQLTRDSNIIISETARDSLIEYKLFYDDEIYSNILQSKSESGPIIEMIVEQYIKNYKIPNNILKLLWFKDGKYNLKVPKTEPSLIYSNHKIIMNPKIDPLESLEYYPTFKNLSPQQKYIYLNWLRDITKPVALGYVFIFYYGLERHLLFGNYECAVDTILQLIPHFDFVRKNNILQSLMVAAYYQNDIHIGTKLKGHPHQFNFNSLWDKSTLKHNLFYNPSIPDKYSNPELDKNAPIEDMILFFYEALKKSGCLSNSFDESIVNDKIIMTDPLKKNQKVELLIQKLMDRDPAVRRRAAYDLSEVDNPKKIEPLIKCLNDTNGSVREAAIRSLLTVKKGQSHEPLIIEPILERLFDKAKSVKGATVHYLGMSDDPKAICALKSALSRDDLRHGAARALAKKGISNPTIIQLLEEDSKEKWNDGQDAKDTLKRLSVVNAIKNAFLTSEKIDGMFIYGSFVFTYFNSSRELDLLIIGEPDPECIRNALKKAQDIIKIEINNILLSKDEFKQKMDDRDPLIEKILNEPKIAIIGHSSDLMI</sequence>
<proteinExistence type="predicted"/>
<dbReference type="EMBL" id="CM001555">
    <property type="protein sequence ID" value="EJG06350.1"/>
    <property type="molecule type" value="Genomic_DNA"/>
</dbReference>
<feature type="domain" description="TerB N-terminal" evidence="1">
    <location>
        <begin position="495"/>
        <end position="570"/>
    </location>
</feature>
<dbReference type="AlphaFoldDB" id="J1L156"/>
<dbReference type="GO" id="GO:0016491">
    <property type="term" value="F:oxidoreductase activity"/>
    <property type="evidence" value="ECO:0007669"/>
    <property type="project" value="TreeGrafter"/>
</dbReference>